<name>A0ABQ2R6E2_9ACTN</name>
<accession>A0ABQ2R6E2</accession>
<feature type="compositionally biased region" description="Polar residues" evidence="1">
    <location>
        <begin position="191"/>
        <end position="218"/>
    </location>
</feature>
<feature type="domain" description="HTH cro/C1-type" evidence="2">
    <location>
        <begin position="130"/>
        <end position="168"/>
    </location>
</feature>
<protein>
    <recommendedName>
        <fullName evidence="2">HTH cro/C1-type domain-containing protein</fullName>
    </recommendedName>
</protein>
<gene>
    <name evidence="3" type="ORF">GCM10010140_51470</name>
</gene>
<evidence type="ECO:0000256" key="1">
    <source>
        <dbReference type="SAM" id="MobiDB-lite"/>
    </source>
</evidence>
<dbReference type="EMBL" id="BMQJ01000013">
    <property type="protein sequence ID" value="GGQ14852.1"/>
    <property type="molecule type" value="Genomic_DNA"/>
</dbReference>
<dbReference type="Pfam" id="PF13560">
    <property type="entry name" value="HTH_31"/>
    <property type="match status" value="1"/>
</dbReference>
<sequence length="218" mass="23291">MLSRPSFVSDEANTHEVAAHWLPEITEVGYLPWGFGAHHWRAIGGGVTLFVTLDRLEPRHTSTSLEVAYAGAAALAALRGPSEARAPHYGVGMKDEESGNRLGGYLRARRELVSPAQAGLPPGGNRRVPGLRREEVALLAGISPDYYPRLERGLDKNPSPQVLESLARPAARRHRADVPARPRGGPPQGATTSAASTEARPRSTTPSSVNYASTAPLV</sequence>
<dbReference type="PANTHER" id="PTHR35010:SF2">
    <property type="entry name" value="BLL4672 PROTEIN"/>
    <property type="match status" value="1"/>
</dbReference>
<proteinExistence type="predicted"/>
<reference evidence="4" key="1">
    <citation type="journal article" date="2019" name="Int. J. Syst. Evol. Microbiol.">
        <title>The Global Catalogue of Microorganisms (GCM) 10K type strain sequencing project: providing services to taxonomists for standard genome sequencing and annotation.</title>
        <authorList>
            <consortium name="The Broad Institute Genomics Platform"/>
            <consortium name="The Broad Institute Genome Sequencing Center for Infectious Disease"/>
            <person name="Wu L."/>
            <person name="Ma J."/>
        </authorList>
    </citation>
    <scope>NUCLEOTIDE SEQUENCE [LARGE SCALE GENOMIC DNA]</scope>
    <source>
        <strain evidence="4">JCM 3115</strain>
    </source>
</reference>
<dbReference type="PROSITE" id="PS50943">
    <property type="entry name" value="HTH_CROC1"/>
    <property type="match status" value="1"/>
</dbReference>
<dbReference type="PANTHER" id="PTHR35010">
    <property type="entry name" value="BLL4672 PROTEIN-RELATED"/>
    <property type="match status" value="1"/>
</dbReference>
<dbReference type="Proteomes" id="UP000611554">
    <property type="component" value="Unassembled WGS sequence"/>
</dbReference>
<feature type="region of interest" description="Disordered" evidence="1">
    <location>
        <begin position="166"/>
        <end position="218"/>
    </location>
</feature>
<evidence type="ECO:0000313" key="3">
    <source>
        <dbReference type="EMBL" id="GGQ14852.1"/>
    </source>
</evidence>
<keyword evidence="4" id="KW-1185">Reference proteome</keyword>
<dbReference type="InterPro" id="IPR010982">
    <property type="entry name" value="Lambda_DNA-bd_dom_sf"/>
</dbReference>
<dbReference type="InterPro" id="IPR001387">
    <property type="entry name" value="Cro/C1-type_HTH"/>
</dbReference>
<dbReference type="CDD" id="cd00093">
    <property type="entry name" value="HTH_XRE"/>
    <property type="match status" value="1"/>
</dbReference>
<comment type="caution">
    <text evidence="3">The sequence shown here is derived from an EMBL/GenBank/DDBJ whole genome shotgun (WGS) entry which is preliminary data.</text>
</comment>
<dbReference type="SUPFAM" id="SSF47413">
    <property type="entry name" value="lambda repressor-like DNA-binding domains"/>
    <property type="match status" value="1"/>
</dbReference>
<dbReference type="Gene3D" id="1.10.260.40">
    <property type="entry name" value="lambda repressor-like DNA-binding domains"/>
    <property type="match status" value="1"/>
</dbReference>
<evidence type="ECO:0000313" key="4">
    <source>
        <dbReference type="Proteomes" id="UP000611554"/>
    </source>
</evidence>
<evidence type="ECO:0000259" key="2">
    <source>
        <dbReference type="PROSITE" id="PS50943"/>
    </source>
</evidence>
<organism evidence="3 4">
    <name type="scientific">Streptosporangium pseudovulgare</name>
    <dbReference type="NCBI Taxonomy" id="35765"/>
    <lineage>
        <taxon>Bacteria</taxon>
        <taxon>Bacillati</taxon>
        <taxon>Actinomycetota</taxon>
        <taxon>Actinomycetes</taxon>
        <taxon>Streptosporangiales</taxon>
        <taxon>Streptosporangiaceae</taxon>
        <taxon>Streptosporangium</taxon>
    </lineage>
</organism>